<dbReference type="PIRSF" id="PIRSF038896">
    <property type="entry name" value="NAPE-PLD"/>
    <property type="match status" value="1"/>
</dbReference>
<proteinExistence type="inferred from homology"/>
<comment type="catalytic activity">
    <reaction evidence="16">
        <text>N-decanoyl-1-hexadecanoyl-2-(9Z,12Z-octadecadienoyl)-sn-glycero-3-phosphoethanolamine + H2O = N-decanoyl ethanolamine + 1-hexadecanoyl-2-(9Z,12Z-octadecadienoyl)-sn-glycero-3-phosphate + H(+)</text>
        <dbReference type="Rhea" id="RHEA:45608"/>
        <dbReference type="ChEBI" id="CHEBI:15377"/>
        <dbReference type="ChEBI" id="CHEBI:15378"/>
        <dbReference type="ChEBI" id="CHEBI:72860"/>
        <dbReference type="ChEBI" id="CHEBI:85295"/>
        <dbReference type="ChEBI" id="CHEBI:85301"/>
    </reaction>
    <physiologicalReaction direction="left-to-right" evidence="16">
        <dbReference type="Rhea" id="RHEA:45609"/>
    </physiologicalReaction>
</comment>
<feature type="compositionally biased region" description="Low complexity" evidence="25">
    <location>
        <begin position="13"/>
        <end position="24"/>
    </location>
</feature>
<evidence type="ECO:0000256" key="21">
    <source>
        <dbReference type="ARBA" id="ARBA00049023"/>
    </source>
</evidence>
<evidence type="ECO:0000256" key="9">
    <source>
        <dbReference type="ARBA" id="ARBA00047456"/>
    </source>
</evidence>
<comment type="catalytic activity">
    <reaction evidence="22">
        <text>N-octanoyl-1-hexadecanoyl-2-(9Z,12Z-octadecadienoyl)-sn-glycero-3-phosphoethanolamine + H2O = N-octanoyl ethanolamine + 1-hexadecanoyl-2-(9Z,12Z-octadecadienoyl)-sn-glycero-3-phosphate + H(+)</text>
        <dbReference type="Rhea" id="RHEA:45612"/>
        <dbReference type="ChEBI" id="CHEBI:15377"/>
        <dbReference type="ChEBI" id="CHEBI:15378"/>
        <dbReference type="ChEBI" id="CHEBI:72860"/>
        <dbReference type="ChEBI" id="CHEBI:85296"/>
        <dbReference type="ChEBI" id="CHEBI:85302"/>
    </reaction>
    <physiologicalReaction direction="left-to-right" evidence="22">
        <dbReference type="Rhea" id="RHEA:45613"/>
    </physiologicalReaction>
</comment>
<feature type="binding site" evidence="24">
    <location>
        <position position="316"/>
    </location>
    <ligand>
        <name>Zn(2+)</name>
        <dbReference type="ChEBI" id="CHEBI:29105"/>
        <label>2</label>
    </ligand>
</feature>
<feature type="binding site" evidence="24">
    <location>
        <position position="158"/>
    </location>
    <ligand>
        <name>Zn(2+)</name>
        <dbReference type="ChEBI" id="CHEBI:29105"/>
        <label>1</label>
    </ligand>
</feature>
<dbReference type="GO" id="GO:0070292">
    <property type="term" value="P:N-acylphosphatidylethanolamine metabolic process"/>
    <property type="evidence" value="ECO:0007669"/>
    <property type="project" value="TreeGrafter"/>
</dbReference>
<sequence length="377" mass="42249">MATVDSPVEVEGATAAAAATSTSSDGLTHSMRKNGRFVNPWPGWALPSFTGSPNMFHLMWKFTTGSGDQSSIPSQQVLDTTLPVVTPDFSSPVPEDGMKVTWLGHASVLVQFENISVLTDPIFSQRAAPFQFMGPKRYRGPPCSVQDLPDVDVVVISHNHYDHLDYNTVKDLHKRFGERLRWHVPLGLSPWMKSIGCENVVEQDWWQEERVKDRDDIKVVLTPAAHWCKRGPTDDNLVLWGSWCVIGRRSRFFFGGDTGYCHGFKEIGKKYGPFNLAAIPIGAYEPRWFMKSQHVCPEEAVQIHMDVEARMSLGIHWGTFKLISTSFEGYLEPRSKVKEAMEAKGLKVEDFFTLDHGGSRVIPIPQADPSIEKETAT</sequence>
<comment type="catalytic activity">
    <reaction evidence="12">
        <text>N-tetradecanoyl-1,2-di-(9Z-octadecenoyl)-sn-glycero-3-phosphoethanolamine + H2O = N-tetradecanoylethanolamine + 1,2-di-(9Z-octadecenoyl)-sn-glycero-3-phosphate + H(+)</text>
        <dbReference type="Rhea" id="RHEA:45552"/>
        <dbReference type="ChEBI" id="CHEBI:15377"/>
        <dbReference type="ChEBI" id="CHEBI:15378"/>
        <dbReference type="ChEBI" id="CHEBI:74546"/>
        <dbReference type="ChEBI" id="CHEBI:85262"/>
        <dbReference type="ChEBI" id="CHEBI:85293"/>
    </reaction>
    <physiologicalReaction direction="left-to-right" evidence="12">
        <dbReference type="Rhea" id="RHEA:45553"/>
    </physiologicalReaction>
</comment>
<dbReference type="OrthoDB" id="332863at2759"/>
<keyword evidence="24" id="KW-0479">Metal-binding</keyword>
<evidence type="ECO:0000256" key="15">
    <source>
        <dbReference type="ARBA" id="ARBA00048295"/>
    </source>
</evidence>
<feature type="binding site" evidence="24">
    <location>
        <position position="160"/>
    </location>
    <ligand>
        <name>Zn(2+)</name>
        <dbReference type="ChEBI" id="CHEBI:29105"/>
        <label>1</label>
    </ligand>
</feature>
<dbReference type="GO" id="GO:0008270">
    <property type="term" value="F:zinc ion binding"/>
    <property type="evidence" value="ECO:0007669"/>
    <property type="project" value="InterPro"/>
</dbReference>
<comment type="similarity">
    <text evidence="1">Belongs to the NAPE-PLD family.</text>
</comment>
<comment type="catalytic activity">
    <reaction evidence="11">
        <text>N,1-diacyl-sn-glycero-3-phosphoethanolamine + H2O = an N-acylethanolamine + a 1-acyl-sn-glycero-3-phosphate + H(+)</text>
        <dbReference type="Rhea" id="RHEA:53164"/>
        <dbReference type="ChEBI" id="CHEBI:15377"/>
        <dbReference type="ChEBI" id="CHEBI:15378"/>
        <dbReference type="ChEBI" id="CHEBI:52640"/>
        <dbReference type="ChEBI" id="CHEBI:57970"/>
        <dbReference type="ChEBI" id="CHEBI:85216"/>
    </reaction>
    <physiologicalReaction direction="left-to-right" evidence="11">
        <dbReference type="Rhea" id="RHEA:53165"/>
    </physiologicalReaction>
</comment>
<evidence type="ECO:0000313" key="28">
    <source>
        <dbReference type="RefSeq" id="XP_019630476.1"/>
    </source>
</evidence>
<dbReference type="AlphaFoldDB" id="A0A6P4ZLI9"/>
<evidence type="ECO:0000256" key="10">
    <source>
        <dbReference type="ARBA" id="ARBA00047474"/>
    </source>
</evidence>
<evidence type="ECO:0000256" key="3">
    <source>
        <dbReference type="ARBA" id="ARBA00012279"/>
    </source>
</evidence>
<dbReference type="Pfam" id="PF12706">
    <property type="entry name" value="Lactamase_B_2"/>
    <property type="match status" value="1"/>
</dbReference>
<evidence type="ECO:0000256" key="14">
    <source>
        <dbReference type="ARBA" id="ARBA00048025"/>
    </source>
</evidence>
<organism evidence="27 28">
    <name type="scientific">Branchiostoma belcheri</name>
    <name type="common">Amphioxus</name>
    <dbReference type="NCBI Taxonomy" id="7741"/>
    <lineage>
        <taxon>Eukaryota</taxon>
        <taxon>Metazoa</taxon>
        <taxon>Chordata</taxon>
        <taxon>Cephalochordata</taxon>
        <taxon>Leptocardii</taxon>
        <taxon>Amphioxiformes</taxon>
        <taxon>Branchiostomatidae</taxon>
        <taxon>Branchiostoma</taxon>
    </lineage>
</organism>
<feature type="binding site" evidence="24">
    <location>
        <position position="163"/>
    </location>
    <ligand>
        <name>Zn(2+)</name>
        <dbReference type="ChEBI" id="CHEBI:29105"/>
        <label>2</label>
    </ligand>
</feature>
<comment type="catalytic activity">
    <reaction evidence="19">
        <text>N-(5Z,8Z,11Z,14Z-eicosatetraenoyl)-1,2-diacyl-sn-glycero-3-phosphoethanolamine + H2O = N-(5Z,8Z,11Z,14Z-eicosatetraenoyl)-ethanolamine + a 1,2-diacyl-sn-glycero-3-phosphate + H(+)</text>
        <dbReference type="Rhea" id="RHEA:56548"/>
        <dbReference type="ChEBI" id="CHEBI:2700"/>
        <dbReference type="ChEBI" id="CHEBI:15377"/>
        <dbReference type="ChEBI" id="CHEBI:15378"/>
        <dbReference type="ChEBI" id="CHEBI:58608"/>
        <dbReference type="ChEBI" id="CHEBI:140532"/>
    </reaction>
    <physiologicalReaction direction="left-to-right" evidence="19">
        <dbReference type="Rhea" id="RHEA:56549"/>
    </physiologicalReaction>
</comment>
<comment type="catalytic activity">
    <reaction evidence="8">
        <text>N-octadecanoyl-1,2-di-(9Z-octadecenoyl)-sn-glycero-3-phosphoethanolamine + H2O = N-octadecanoyl ethanolamine + 1,2-di-(9Z-octadecenoyl)-sn-glycero-3-phosphate + H(+)</text>
        <dbReference type="Rhea" id="RHEA:45536"/>
        <dbReference type="ChEBI" id="CHEBI:15377"/>
        <dbReference type="ChEBI" id="CHEBI:15378"/>
        <dbReference type="ChEBI" id="CHEBI:74546"/>
        <dbReference type="ChEBI" id="CHEBI:85292"/>
        <dbReference type="ChEBI" id="CHEBI:85299"/>
    </reaction>
    <physiologicalReaction direction="left-to-right" evidence="8">
        <dbReference type="Rhea" id="RHEA:45537"/>
    </physiologicalReaction>
</comment>
<dbReference type="SUPFAM" id="SSF56281">
    <property type="entry name" value="Metallo-hydrolase/oxidoreductase"/>
    <property type="match status" value="1"/>
</dbReference>
<comment type="cofactor">
    <cofactor evidence="24">
        <name>Zn(2+)</name>
        <dbReference type="ChEBI" id="CHEBI:29105"/>
    </cofactor>
    <text evidence="24">Binds 2 zinc divalent cations per subunit.</text>
</comment>
<evidence type="ECO:0000256" key="2">
    <source>
        <dbReference type="ARBA" id="ARBA00011543"/>
    </source>
</evidence>
<dbReference type="GeneID" id="109474584"/>
<keyword evidence="5" id="KW-1208">Phospholipid metabolism</keyword>
<evidence type="ECO:0000256" key="8">
    <source>
        <dbReference type="ARBA" id="ARBA00047399"/>
    </source>
</evidence>
<accession>A0A6P4ZLI9</accession>
<evidence type="ECO:0000256" key="12">
    <source>
        <dbReference type="ARBA" id="ARBA00047759"/>
    </source>
</evidence>
<comment type="catalytic activity">
    <reaction evidence="21">
        <text>1-O-(1Z-octadecenoyl)-2-(9Z-octadecenoyl)-sn-glycero-3-phospho-N-hexadecanoyl-ethanolamine + H2O = 1-O-(1Z-octadecenoyl)-2-(9Z-octadecenoyl)-sn-glycero-3-phosphate + N-hexadecanoylethanolamine + H(+)</text>
        <dbReference type="Rhea" id="RHEA:56464"/>
        <dbReference type="ChEBI" id="CHEBI:15377"/>
        <dbReference type="ChEBI" id="CHEBI:15378"/>
        <dbReference type="ChEBI" id="CHEBI:71464"/>
        <dbReference type="ChEBI" id="CHEBI:138663"/>
        <dbReference type="ChEBI" id="CHEBI:140452"/>
    </reaction>
    <physiologicalReaction direction="left-to-right" evidence="21">
        <dbReference type="Rhea" id="RHEA:56465"/>
    </physiologicalReaction>
</comment>
<dbReference type="InterPro" id="IPR024884">
    <property type="entry name" value="NAPE-PLD"/>
</dbReference>
<feature type="binding site" evidence="24">
    <location>
        <position position="226"/>
    </location>
    <ligand>
        <name>Zn(2+)</name>
        <dbReference type="ChEBI" id="CHEBI:29105"/>
        <label>1</label>
    </ligand>
</feature>
<dbReference type="EC" id="3.1.4.54" evidence="3"/>
<gene>
    <name evidence="28" type="primary">LOC109474584</name>
</gene>
<dbReference type="Proteomes" id="UP000515135">
    <property type="component" value="Unplaced"/>
</dbReference>
<evidence type="ECO:0000256" key="11">
    <source>
        <dbReference type="ARBA" id="ARBA00047528"/>
    </source>
</evidence>
<keyword evidence="5" id="KW-0443">Lipid metabolism</keyword>
<evidence type="ECO:0000256" key="20">
    <source>
        <dbReference type="ARBA" id="ARBA00048938"/>
    </source>
</evidence>
<feature type="domain" description="Metallo-beta-lactamase" evidence="26">
    <location>
        <begin position="117"/>
        <end position="317"/>
    </location>
</feature>
<protein>
    <recommendedName>
        <fullName evidence="4">N-acyl-phosphatidylethanolamine-hydrolyzing phospholipase D</fullName>
        <ecNumber evidence="3">3.1.4.54</ecNumber>
    </recommendedName>
</protein>
<comment type="catalytic activity">
    <reaction evidence="13">
        <text>N-dodecanoyl-1,2-di-(9Z-octadecenoyl)-sn-glycero-3-phosphoethanolamine + H2O = N-dodecanoylethanolamine + 1,2-di-(9Z-octadecenoyl)-sn-glycero-3-phosphate + H(+)</text>
        <dbReference type="Rhea" id="RHEA:45556"/>
        <dbReference type="ChEBI" id="CHEBI:15377"/>
        <dbReference type="ChEBI" id="CHEBI:15378"/>
        <dbReference type="ChEBI" id="CHEBI:74546"/>
        <dbReference type="ChEBI" id="CHEBI:85263"/>
        <dbReference type="ChEBI" id="CHEBI:85294"/>
    </reaction>
    <physiologicalReaction direction="left-to-right" evidence="13">
        <dbReference type="Rhea" id="RHEA:45557"/>
    </physiologicalReaction>
</comment>
<evidence type="ECO:0000313" key="27">
    <source>
        <dbReference type="Proteomes" id="UP000515135"/>
    </source>
</evidence>
<evidence type="ECO:0000256" key="5">
    <source>
        <dbReference type="ARBA" id="ARBA00022668"/>
    </source>
</evidence>
<comment type="catalytic activity">
    <reaction evidence="9">
        <text>N,1-dihexadecanoyl-sn-glycero-3-phosphoethanolamine + H2O = N-hexadecanoylethanolamine + 1-hexadecanoyl-sn-glycero-3-phosphate + H(+)</text>
        <dbReference type="Rhea" id="RHEA:45592"/>
        <dbReference type="ChEBI" id="CHEBI:15377"/>
        <dbReference type="ChEBI" id="CHEBI:15378"/>
        <dbReference type="ChEBI" id="CHEBI:57518"/>
        <dbReference type="ChEBI" id="CHEBI:71464"/>
        <dbReference type="ChEBI" id="CHEBI:85335"/>
    </reaction>
    <physiologicalReaction direction="left-to-right" evidence="9">
        <dbReference type="Rhea" id="RHEA:45593"/>
    </physiologicalReaction>
</comment>
<dbReference type="GO" id="GO:0070290">
    <property type="term" value="F:N-acylphosphatidylethanolamine-specific phospholipase D activity"/>
    <property type="evidence" value="ECO:0007669"/>
    <property type="project" value="UniProtKB-EC"/>
</dbReference>
<dbReference type="PANTHER" id="PTHR15032:SF4">
    <property type="entry name" value="N-ACYL-PHOSPHATIDYLETHANOLAMINE-HYDROLYZING PHOSPHOLIPASE D"/>
    <property type="match status" value="1"/>
</dbReference>
<evidence type="ECO:0000256" key="22">
    <source>
        <dbReference type="ARBA" id="ARBA00049463"/>
    </source>
</evidence>
<evidence type="ECO:0000256" key="13">
    <source>
        <dbReference type="ARBA" id="ARBA00047926"/>
    </source>
</evidence>
<dbReference type="GO" id="GO:0070291">
    <property type="term" value="P:N-acylethanolamine metabolic process"/>
    <property type="evidence" value="ECO:0007669"/>
    <property type="project" value="TreeGrafter"/>
</dbReference>
<dbReference type="GO" id="GO:0005737">
    <property type="term" value="C:cytoplasm"/>
    <property type="evidence" value="ECO:0007669"/>
    <property type="project" value="TreeGrafter"/>
</dbReference>
<feature type="binding site" evidence="23">
    <location>
        <position position="294"/>
    </location>
    <ligand>
        <name>an N-acyl-1,2-diacyl-sn-glycero-3-phosphoethanolamine</name>
        <dbReference type="ChEBI" id="CHEBI:62537"/>
    </ligand>
</feature>
<feature type="binding site" evidence="23">
    <location>
        <position position="161"/>
    </location>
    <ligand>
        <name>an N-acyl-1,2-diacyl-sn-glycero-3-phosphoethanolamine</name>
        <dbReference type="ChEBI" id="CHEBI:62537"/>
    </ligand>
</feature>
<comment type="catalytic activity">
    <reaction evidence="20">
        <text>N-butanoyl-1-hexadecanoyl-2-(9Z,12Z-octadecadienoyl)-sn-glycero-3-phosphoethanolamine + H2O = N-butanoyl ethanolamine + 1-hexadecanoyl-2-(9Z,12Z-octadecadienoyl)-sn-glycero-3-phosphate + H(+)</text>
        <dbReference type="Rhea" id="RHEA:45620"/>
        <dbReference type="ChEBI" id="CHEBI:15377"/>
        <dbReference type="ChEBI" id="CHEBI:15378"/>
        <dbReference type="ChEBI" id="CHEBI:72860"/>
        <dbReference type="ChEBI" id="CHEBI:85298"/>
        <dbReference type="ChEBI" id="CHEBI:85304"/>
    </reaction>
    <physiologicalReaction direction="left-to-right" evidence="20">
        <dbReference type="Rhea" id="RHEA:45621"/>
    </physiologicalReaction>
</comment>
<comment type="catalytic activity">
    <reaction evidence="10">
        <text>N-hexadecanoyl-1,2-di-(9Z-octadecenoyl)-sn-glycero-3-phosphoethanolamine + H2O = N-hexadecanoylethanolamine + 1,2-di-(9Z-octadecenoyl)-sn-glycero-3-phosphate + H(+)</text>
        <dbReference type="Rhea" id="RHEA:45540"/>
        <dbReference type="ChEBI" id="CHEBI:15377"/>
        <dbReference type="ChEBI" id="CHEBI:15378"/>
        <dbReference type="ChEBI" id="CHEBI:71464"/>
        <dbReference type="ChEBI" id="CHEBI:74546"/>
        <dbReference type="ChEBI" id="CHEBI:78097"/>
    </reaction>
    <physiologicalReaction direction="left-to-right" evidence="10">
        <dbReference type="Rhea" id="RHEA:45541"/>
    </physiologicalReaction>
</comment>
<evidence type="ECO:0000256" key="19">
    <source>
        <dbReference type="ARBA" id="ARBA00048796"/>
    </source>
</evidence>
<evidence type="ECO:0000256" key="23">
    <source>
        <dbReference type="PIRSR" id="PIRSR038896-50"/>
    </source>
</evidence>
<comment type="catalytic activity">
    <reaction evidence="14">
        <text>N-(5Z,8Z,11Z,14Z-eicosatetraenoyl)-1,2-di-(9Z-octadecenoyl)-sn-glycero-3-phosphoethanolamine + H2O = N-(5Z,8Z,11Z,14Z-eicosatetraenoyl)-ethanolamine + 1,2-di-(9Z-octadecenoyl)-sn-glycero-3-phosphate + H(+)</text>
        <dbReference type="Rhea" id="RHEA:45528"/>
        <dbReference type="ChEBI" id="CHEBI:2700"/>
        <dbReference type="ChEBI" id="CHEBI:15377"/>
        <dbReference type="ChEBI" id="CHEBI:15378"/>
        <dbReference type="ChEBI" id="CHEBI:74546"/>
        <dbReference type="ChEBI" id="CHEBI:85277"/>
    </reaction>
    <physiologicalReaction direction="left-to-right" evidence="14">
        <dbReference type="Rhea" id="RHEA:45529"/>
    </physiologicalReaction>
</comment>
<dbReference type="RefSeq" id="XP_019630476.1">
    <property type="nucleotide sequence ID" value="XM_019774917.1"/>
</dbReference>
<comment type="catalytic activity">
    <reaction evidence="17">
        <text>N-hexanoyl-1-hexadecanoyl-2-(9Z,12Z-octadecadienoyl)-sn-glycero-3-phosphoethanolamine + H2O = N-hexanoyl ethanolamine + 1-hexadecanoyl-2-(9Z,12Z-octadecadienoyl)-sn-glycero-3-phosphate + H(+)</text>
        <dbReference type="Rhea" id="RHEA:45616"/>
        <dbReference type="ChEBI" id="CHEBI:15377"/>
        <dbReference type="ChEBI" id="CHEBI:15378"/>
        <dbReference type="ChEBI" id="CHEBI:72860"/>
        <dbReference type="ChEBI" id="CHEBI:85297"/>
        <dbReference type="ChEBI" id="CHEBI:85303"/>
    </reaction>
    <physiologicalReaction direction="left-to-right" evidence="17">
        <dbReference type="Rhea" id="RHEA:45617"/>
    </physiologicalReaction>
</comment>
<evidence type="ECO:0000256" key="16">
    <source>
        <dbReference type="ARBA" id="ARBA00048371"/>
    </source>
</evidence>
<dbReference type="KEGG" id="bbel:109474584"/>
<evidence type="ECO:0000256" key="25">
    <source>
        <dbReference type="SAM" id="MobiDB-lite"/>
    </source>
</evidence>
<evidence type="ECO:0000256" key="6">
    <source>
        <dbReference type="ARBA" id="ARBA00045525"/>
    </source>
</evidence>
<keyword evidence="5" id="KW-0442">Lipid degradation</keyword>
<evidence type="ECO:0000256" key="7">
    <source>
        <dbReference type="ARBA" id="ARBA00047392"/>
    </source>
</evidence>
<keyword evidence="5" id="KW-0595">Phospholipid degradation</keyword>
<evidence type="ECO:0000256" key="24">
    <source>
        <dbReference type="PIRSR" id="PIRSR038896-51"/>
    </source>
</evidence>
<dbReference type="InterPro" id="IPR001279">
    <property type="entry name" value="Metallo-B-lactamas"/>
</dbReference>
<feature type="region of interest" description="Disordered" evidence="25">
    <location>
        <begin position="1"/>
        <end position="30"/>
    </location>
</feature>
<feature type="binding site" evidence="24">
    <location>
        <position position="162"/>
    </location>
    <ligand>
        <name>Zn(2+)</name>
        <dbReference type="ChEBI" id="CHEBI:29105"/>
        <label>2</label>
    </ligand>
</feature>
<comment type="catalytic activity">
    <reaction evidence="15">
        <text>N,1-dihexadecanoyl-2-(9Z,12Z-octadecadienoyl)-sn-glycero-3-phosphoethanolamine + H2O = 1-hexadecanoyl-2-(9Z,12Z-octadecadienoyl)-sn-glycero-3-phosphate + N-hexadecanoylethanolamine + H(+)</text>
        <dbReference type="Rhea" id="RHEA:45596"/>
        <dbReference type="ChEBI" id="CHEBI:15377"/>
        <dbReference type="ChEBI" id="CHEBI:15378"/>
        <dbReference type="ChEBI" id="CHEBI:71464"/>
        <dbReference type="ChEBI" id="CHEBI:72860"/>
        <dbReference type="ChEBI" id="CHEBI:85334"/>
    </reaction>
    <physiologicalReaction direction="left-to-right" evidence="15">
        <dbReference type="Rhea" id="RHEA:45597"/>
    </physiologicalReaction>
</comment>
<dbReference type="PANTHER" id="PTHR15032">
    <property type="entry name" value="N-ACYL-PHOSPHATIDYLETHANOLAMINE-HYDROLYZING PHOSPHOLIPASE D"/>
    <property type="match status" value="1"/>
</dbReference>
<comment type="catalytic activity">
    <reaction evidence="7">
        <text>N-(5Z,8Z,11Z,14Z-eicosatetraenoyl)-1-(9Z-octadecenoyl)-sn-glycero-3-phosphoethanolamine + H2O = N-(5Z,8Z,11Z,14Z-eicosatetraenoyl)-ethanolamine + 1-(9Z-octadecenoyl)-sn-glycero-3-phosphate + H(+)</text>
        <dbReference type="Rhea" id="RHEA:45544"/>
        <dbReference type="ChEBI" id="CHEBI:2700"/>
        <dbReference type="ChEBI" id="CHEBI:15377"/>
        <dbReference type="ChEBI" id="CHEBI:15378"/>
        <dbReference type="ChEBI" id="CHEBI:74544"/>
        <dbReference type="ChEBI" id="CHEBI:85223"/>
    </reaction>
    <physiologicalReaction direction="left-to-right" evidence="7">
        <dbReference type="Rhea" id="RHEA:45545"/>
    </physiologicalReaction>
</comment>
<comment type="subunit">
    <text evidence="2">Homodimer. Bile acids promote the assembly of inactive monomers into an active dimer and enable catalysis.</text>
</comment>
<reference evidence="28" key="1">
    <citation type="submission" date="2025-08" db="UniProtKB">
        <authorList>
            <consortium name="RefSeq"/>
        </authorList>
    </citation>
    <scope>IDENTIFICATION</scope>
    <source>
        <tissue evidence="28">Gonad</tissue>
    </source>
</reference>
<comment type="function">
    <text evidence="6">D-type phospholipase that hydrolyzes N-acyl-phosphatidylethanolamines (NAPEs) to produce bioactive N-acylethanolamines/fatty acid ethanolamides (NAEs/FAEs) and phosphatidic acid. Cleaves the terminal phosphodiester bond of diacyl- and alkenylacyl-NAPEs, primarily playing a role in the generation of long-chain saturated and monounsaturated NAEs in the brain. May control NAPE homeostasis in dopaminergic neuron membranes and regulate neuron survival, partly through RAC1 activation. As a regulator of lipid metabolism in the adipose tissue, mediates the crosstalk between adipocytes, gut microbiota and immune cells to control body temperature and weight. In particular, regulates energy homeostasis by promoting cold-induced brown or beige adipocyte differentiation program to generate heat from fatty acids and glucose. Has limited D-type phospholipase activity toward N-acyl lyso-NAPEs.</text>
</comment>
<evidence type="ECO:0000256" key="4">
    <source>
        <dbReference type="ARBA" id="ARBA00016017"/>
    </source>
</evidence>
<dbReference type="InterPro" id="IPR036866">
    <property type="entry name" value="RibonucZ/Hydroxyglut_hydro"/>
</dbReference>
<feature type="binding site" evidence="24">
    <location>
        <position position="257"/>
    </location>
    <ligand>
        <name>Zn(2+)</name>
        <dbReference type="ChEBI" id="CHEBI:29105"/>
        <label>2</label>
    </ligand>
</feature>
<evidence type="ECO:0000259" key="26">
    <source>
        <dbReference type="Pfam" id="PF12706"/>
    </source>
</evidence>
<evidence type="ECO:0000256" key="18">
    <source>
        <dbReference type="ARBA" id="ARBA00048630"/>
    </source>
</evidence>
<evidence type="ECO:0000256" key="17">
    <source>
        <dbReference type="ARBA" id="ARBA00048593"/>
    </source>
</evidence>
<name>A0A6P4ZLI9_BRABE</name>
<keyword evidence="27" id="KW-1185">Reference proteome</keyword>
<evidence type="ECO:0000256" key="1">
    <source>
        <dbReference type="ARBA" id="ARBA00010127"/>
    </source>
</evidence>
<keyword evidence="24" id="KW-0862">Zinc</keyword>
<dbReference type="Gene3D" id="3.60.15.10">
    <property type="entry name" value="Ribonuclease Z/Hydroxyacylglutathione hydrolase-like"/>
    <property type="match status" value="1"/>
</dbReference>
<comment type="catalytic activity">
    <reaction evidence="18">
        <text>N,1,2-tri-(9Z-octadecenoyl)-sn-glycero-3-phosphoethanolamine + H2O = N-(9Z-octadecenoyl) ethanolamine + 1,2-di-(9Z-octadecenoyl)-sn-glycero-3-phosphate + H(+)</text>
        <dbReference type="Rhea" id="RHEA:45532"/>
        <dbReference type="ChEBI" id="CHEBI:15377"/>
        <dbReference type="ChEBI" id="CHEBI:15378"/>
        <dbReference type="ChEBI" id="CHEBI:71466"/>
        <dbReference type="ChEBI" id="CHEBI:74546"/>
        <dbReference type="ChEBI" id="CHEBI:85291"/>
    </reaction>
    <physiologicalReaction direction="left-to-right" evidence="18">
        <dbReference type="Rhea" id="RHEA:45533"/>
    </physiologicalReaction>
</comment>
<feature type="binding site" evidence="24">
    <location>
        <position position="257"/>
    </location>
    <ligand>
        <name>Zn(2+)</name>
        <dbReference type="ChEBI" id="CHEBI:29105"/>
        <label>1</label>
    </ligand>
</feature>
<dbReference type="GO" id="GO:0009395">
    <property type="term" value="P:phospholipid catabolic process"/>
    <property type="evidence" value="ECO:0007669"/>
    <property type="project" value="UniProtKB-KW"/>
</dbReference>